<comment type="caution">
    <text evidence="1">The sequence shown here is derived from an EMBL/GenBank/DDBJ whole genome shotgun (WGS) entry which is preliminary data.</text>
</comment>
<dbReference type="OrthoDB" id="1493875at2"/>
<protein>
    <submittedName>
        <fullName evidence="1">Uncharacterized protein</fullName>
    </submittedName>
</protein>
<evidence type="ECO:0000313" key="1">
    <source>
        <dbReference type="EMBL" id="RYM33251.1"/>
    </source>
</evidence>
<dbReference type="Proteomes" id="UP000293952">
    <property type="component" value="Unassembled WGS sequence"/>
</dbReference>
<accession>A0A4Q4KJ14</accession>
<organism evidence="1 2">
    <name type="scientific">Brumimicrobium glaciale</name>
    <dbReference type="NCBI Taxonomy" id="200475"/>
    <lineage>
        <taxon>Bacteria</taxon>
        <taxon>Pseudomonadati</taxon>
        <taxon>Bacteroidota</taxon>
        <taxon>Flavobacteriia</taxon>
        <taxon>Flavobacteriales</taxon>
        <taxon>Crocinitomicaceae</taxon>
        <taxon>Brumimicrobium</taxon>
    </lineage>
</organism>
<dbReference type="InterPro" id="IPR058512">
    <property type="entry name" value="DUF8199"/>
</dbReference>
<dbReference type="RefSeq" id="WP_130093712.1">
    <property type="nucleotide sequence ID" value="NZ_SETE01000004.1"/>
</dbReference>
<proteinExistence type="predicted"/>
<dbReference type="NCBIfam" id="NF047658">
    <property type="entry name" value="HYC_CC_PP"/>
    <property type="match status" value="1"/>
</dbReference>
<keyword evidence="2" id="KW-1185">Reference proteome</keyword>
<dbReference type="Pfam" id="PF26622">
    <property type="entry name" value="DUF8199"/>
    <property type="match status" value="1"/>
</dbReference>
<evidence type="ECO:0000313" key="2">
    <source>
        <dbReference type="Proteomes" id="UP000293952"/>
    </source>
</evidence>
<sequence length="145" mass="16439">MLKRISSIFLMLVILVLNSGLTYITHYCGGEAVESTFSLVHSDLSCGMTPSEMEDCTNVGHNEHKESIQKKGCCENEYHSISADIDYNKTQVTASAHLDFKFVVAFAYSFVINNLFLQKEKQSFESYRPPFIDQDISVLHQVFII</sequence>
<dbReference type="InterPro" id="IPR058060">
    <property type="entry name" value="HYC_CC_PP"/>
</dbReference>
<dbReference type="EMBL" id="SETE01000004">
    <property type="protein sequence ID" value="RYM33251.1"/>
    <property type="molecule type" value="Genomic_DNA"/>
</dbReference>
<reference evidence="1 2" key="1">
    <citation type="submission" date="2019-02" db="EMBL/GenBank/DDBJ databases">
        <title>Genome sequence of the sea-ice species Brumimicrobium glaciale.</title>
        <authorList>
            <person name="Bowman J.P."/>
        </authorList>
    </citation>
    <scope>NUCLEOTIDE SEQUENCE [LARGE SCALE GENOMIC DNA]</scope>
    <source>
        <strain evidence="1 2">IC156</strain>
    </source>
</reference>
<name>A0A4Q4KJ14_9FLAO</name>
<dbReference type="AlphaFoldDB" id="A0A4Q4KJ14"/>
<gene>
    <name evidence="1" type="ORF">ERX46_09910</name>
</gene>